<reference evidence="2 3" key="1">
    <citation type="journal article" date="2019" name="Commun. Biol.">
        <title>The bagworm genome reveals a unique fibroin gene that provides high tensile strength.</title>
        <authorList>
            <person name="Kono N."/>
            <person name="Nakamura H."/>
            <person name="Ohtoshi R."/>
            <person name="Tomita M."/>
            <person name="Numata K."/>
            <person name="Arakawa K."/>
        </authorList>
    </citation>
    <scope>NUCLEOTIDE SEQUENCE [LARGE SCALE GENOMIC DNA]</scope>
</reference>
<accession>A0A4C1VAY1</accession>
<evidence type="ECO:0000256" key="1">
    <source>
        <dbReference type="SAM" id="MobiDB-lite"/>
    </source>
</evidence>
<feature type="compositionally biased region" description="Low complexity" evidence="1">
    <location>
        <begin position="18"/>
        <end position="36"/>
    </location>
</feature>
<dbReference type="AlphaFoldDB" id="A0A4C1VAY1"/>
<evidence type="ECO:0000313" key="2">
    <source>
        <dbReference type="EMBL" id="GBP35502.1"/>
    </source>
</evidence>
<sequence>MQPTRASAASPECRLRRPLNNSARAPAAPAQRPPSAIERDRAHGEANPDLMTGTLLRPTFSKRSYRRSLERITCGTESSDGLFTSFGILKLYLNY</sequence>
<proteinExistence type="predicted"/>
<keyword evidence="3" id="KW-1185">Reference proteome</keyword>
<feature type="compositionally biased region" description="Basic and acidic residues" evidence="1">
    <location>
        <begin position="37"/>
        <end position="46"/>
    </location>
</feature>
<organism evidence="2 3">
    <name type="scientific">Eumeta variegata</name>
    <name type="common">Bagworm moth</name>
    <name type="synonym">Eumeta japonica</name>
    <dbReference type="NCBI Taxonomy" id="151549"/>
    <lineage>
        <taxon>Eukaryota</taxon>
        <taxon>Metazoa</taxon>
        <taxon>Ecdysozoa</taxon>
        <taxon>Arthropoda</taxon>
        <taxon>Hexapoda</taxon>
        <taxon>Insecta</taxon>
        <taxon>Pterygota</taxon>
        <taxon>Neoptera</taxon>
        <taxon>Endopterygota</taxon>
        <taxon>Lepidoptera</taxon>
        <taxon>Glossata</taxon>
        <taxon>Ditrysia</taxon>
        <taxon>Tineoidea</taxon>
        <taxon>Psychidae</taxon>
        <taxon>Oiketicinae</taxon>
        <taxon>Eumeta</taxon>
    </lineage>
</organism>
<feature type="region of interest" description="Disordered" evidence="1">
    <location>
        <begin position="1"/>
        <end position="55"/>
    </location>
</feature>
<dbReference type="Proteomes" id="UP000299102">
    <property type="component" value="Unassembled WGS sequence"/>
</dbReference>
<dbReference type="EMBL" id="BGZK01000304">
    <property type="protein sequence ID" value="GBP35502.1"/>
    <property type="molecule type" value="Genomic_DNA"/>
</dbReference>
<evidence type="ECO:0000313" key="3">
    <source>
        <dbReference type="Proteomes" id="UP000299102"/>
    </source>
</evidence>
<gene>
    <name evidence="2" type="ORF">EVAR_20012_1</name>
</gene>
<name>A0A4C1VAY1_EUMVA</name>
<comment type="caution">
    <text evidence="2">The sequence shown here is derived from an EMBL/GenBank/DDBJ whole genome shotgun (WGS) entry which is preliminary data.</text>
</comment>
<protein>
    <submittedName>
        <fullName evidence="2">Uncharacterized protein</fullName>
    </submittedName>
</protein>